<dbReference type="HOGENOM" id="CLU_1944116_0_0_11"/>
<evidence type="ECO:0000256" key="1">
    <source>
        <dbReference type="SAM" id="MobiDB-lite"/>
    </source>
</evidence>
<proteinExistence type="predicted"/>
<reference evidence="2 3" key="1">
    <citation type="submission" date="2009-01" db="EMBL/GenBank/DDBJ databases">
        <authorList>
            <person name="Qin X."/>
            <person name="Bachman B."/>
            <person name="Battles P."/>
            <person name="Bell A."/>
            <person name="Bess C."/>
            <person name="Bickham C."/>
            <person name="Chaboub L."/>
            <person name="Chen D."/>
            <person name="Coyle M."/>
            <person name="Deiros D.R."/>
            <person name="Dinh H."/>
            <person name="Forbes L."/>
            <person name="Fowler G."/>
            <person name="Francisco L."/>
            <person name="Fu Q."/>
            <person name="Gubbala S."/>
            <person name="Hale W."/>
            <person name="Han Y."/>
            <person name="Hemphill L."/>
            <person name="Highlander S.K."/>
            <person name="Hirani K."/>
            <person name="Hogues M."/>
            <person name="Jackson L."/>
            <person name="Jakkamsetti A."/>
            <person name="Javaid M."/>
            <person name="Jiang H."/>
            <person name="Korchina V."/>
            <person name="Kovar C."/>
            <person name="Lara F."/>
            <person name="Lee S."/>
            <person name="Mata R."/>
            <person name="Mathew T."/>
            <person name="Moen C."/>
            <person name="Morales K."/>
            <person name="Munidasa M."/>
            <person name="Nazareth L."/>
            <person name="Ngo R."/>
            <person name="Nguyen L."/>
            <person name="Okwuonu G."/>
            <person name="Ongeri F."/>
            <person name="Patil S."/>
            <person name="Petrosino J."/>
            <person name="Pham C."/>
            <person name="Pham P."/>
            <person name="Pu L.-L."/>
            <person name="Puazo M."/>
            <person name="Raj R."/>
            <person name="Reid J."/>
            <person name="Rouhana J."/>
            <person name="Saada N."/>
            <person name="Shang Y."/>
            <person name="Simmons D."/>
            <person name="Thornton R."/>
            <person name="Warren J."/>
            <person name="Weissenberger G."/>
            <person name="Zhang J."/>
            <person name="Zhang L."/>
            <person name="Zhou C."/>
            <person name="Zhu D."/>
            <person name="Muzny D."/>
            <person name="Worley K."/>
            <person name="Gibbs R."/>
        </authorList>
    </citation>
    <scope>NUCLEOTIDE SEQUENCE [LARGE SCALE GENOMIC DNA]</scope>
    <source>
        <strain evidence="2 3">DSM 15434</strain>
    </source>
</reference>
<evidence type="ECO:0000313" key="2">
    <source>
        <dbReference type="EMBL" id="EEH67116.1"/>
    </source>
</evidence>
<feature type="region of interest" description="Disordered" evidence="1">
    <location>
        <begin position="76"/>
        <end position="102"/>
    </location>
</feature>
<dbReference type="Proteomes" id="UP000004778">
    <property type="component" value="Unassembled WGS sequence"/>
</dbReference>
<gene>
    <name evidence="2" type="ORF">HMPREF0058_0016</name>
</gene>
<evidence type="ECO:0000313" key="3">
    <source>
        <dbReference type="Proteomes" id="UP000004778"/>
    </source>
</evidence>
<comment type="caution">
    <text evidence="2">The sequence shown here is derived from an EMBL/GenBank/DDBJ whole genome shotgun (WGS) entry which is preliminary data.</text>
</comment>
<protein>
    <submittedName>
        <fullName evidence="2">Uncharacterized protein</fullName>
    </submittedName>
</protein>
<keyword evidence="3" id="KW-1185">Reference proteome</keyword>
<dbReference type="AlphaFoldDB" id="C0W2C2"/>
<accession>C0W2C2</accession>
<feature type="region of interest" description="Disordered" evidence="1">
    <location>
        <begin position="1"/>
        <end position="20"/>
    </location>
</feature>
<name>C0W2C2_9ACTO</name>
<sequence length="129" mass="13262">MATRSTEEDEGPRLGGEPTSPVVAAVASHRTTVGLKTSPALLAAPLIARGWTAAHVTRLLDALPADAGPGRAVKALRDAAATPPPATSTRRPARCPTHDRELTADGTCGLCRSERIAARATSTRVPVPA</sequence>
<organism evidence="2 3">
    <name type="scientific">Actinomyces urogenitalis DSM 15434</name>
    <dbReference type="NCBI Taxonomy" id="525246"/>
    <lineage>
        <taxon>Bacteria</taxon>
        <taxon>Bacillati</taxon>
        <taxon>Actinomycetota</taxon>
        <taxon>Actinomycetes</taxon>
        <taxon>Actinomycetales</taxon>
        <taxon>Actinomycetaceae</taxon>
        <taxon>Actinomyces</taxon>
    </lineage>
</organism>
<dbReference type="EMBL" id="ACFH01000003">
    <property type="protein sequence ID" value="EEH67116.1"/>
    <property type="molecule type" value="Genomic_DNA"/>
</dbReference>